<dbReference type="InterPro" id="IPR050204">
    <property type="entry name" value="AraC_XylS_family_regulators"/>
</dbReference>
<dbReference type="InterPro" id="IPR037923">
    <property type="entry name" value="HTH-like"/>
</dbReference>
<keyword evidence="3" id="KW-0010">Activator</keyword>
<dbReference type="InterPro" id="IPR018060">
    <property type="entry name" value="HTH_AraC"/>
</dbReference>
<reference evidence="6 7" key="1">
    <citation type="submission" date="2018-04" db="EMBL/GenBank/DDBJ databases">
        <title>Genomic Encyclopedia of Archaeal and Bacterial Type Strains, Phase II (KMG-II): from individual species to whole genera.</title>
        <authorList>
            <person name="Goeker M."/>
        </authorList>
    </citation>
    <scope>NUCLEOTIDE SEQUENCE [LARGE SCALE GENOMIC DNA]</scope>
    <source>
        <strain evidence="6 7">DSM 25521</strain>
    </source>
</reference>
<comment type="caution">
    <text evidence="6">The sequence shown here is derived from an EMBL/GenBank/DDBJ whole genome shotgun (WGS) entry which is preliminary data.</text>
</comment>
<dbReference type="Pfam" id="PF12833">
    <property type="entry name" value="HTH_18"/>
    <property type="match status" value="1"/>
</dbReference>
<dbReference type="SMART" id="SM00342">
    <property type="entry name" value="HTH_ARAC"/>
    <property type="match status" value="1"/>
</dbReference>
<dbReference type="InterPro" id="IPR018062">
    <property type="entry name" value="HTH_AraC-typ_CS"/>
</dbReference>
<evidence type="ECO:0000313" key="6">
    <source>
        <dbReference type="EMBL" id="PTM55189.1"/>
    </source>
</evidence>
<dbReference type="InterPro" id="IPR009057">
    <property type="entry name" value="Homeodomain-like_sf"/>
</dbReference>
<dbReference type="Proteomes" id="UP000241808">
    <property type="component" value="Unassembled WGS sequence"/>
</dbReference>
<evidence type="ECO:0000313" key="7">
    <source>
        <dbReference type="Proteomes" id="UP000241808"/>
    </source>
</evidence>
<keyword evidence="2" id="KW-0238">DNA-binding</keyword>
<dbReference type="GO" id="GO:0003700">
    <property type="term" value="F:DNA-binding transcription factor activity"/>
    <property type="evidence" value="ECO:0007669"/>
    <property type="project" value="InterPro"/>
</dbReference>
<dbReference type="PANTHER" id="PTHR46796:SF2">
    <property type="entry name" value="TRANSCRIPTIONAL REGULATORY PROTEIN"/>
    <property type="match status" value="1"/>
</dbReference>
<keyword evidence="1" id="KW-0805">Transcription regulation</keyword>
<protein>
    <submittedName>
        <fullName evidence="6">AraC family transcriptional regulator</fullName>
    </submittedName>
</protein>
<name>A0A2T4Z341_9HYPH</name>
<gene>
    <name evidence="6" type="ORF">C8P69_105342</name>
</gene>
<dbReference type="PROSITE" id="PS01124">
    <property type="entry name" value="HTH_ARAC_FAMILY_2"/>
    <property type="match status" value="1"/>
</dbReference>
<feature type="domain" description="HTH araC/xylS-type" evidence="5">
    <location>
        <begin position="188"/>
        <end position="285"/>
    </location>
</feature>
<proteinExistence type="predicted"/>
<dbReference type="PANTHER" id="PTHR46796">
    <property type="entry name" value="HTH-TYPE TRANSCRIPTIONAL ACTIVATOR RHAS-RELATED"/>
    <property type="match status" value="1"/>
</dbReference>
<dbReference type="AlphaFoldDB" id="A0A2T4Z341"/>
<dbReference type="Gene3D" id="1.10.10.60">
    <property type="entry name" value="Homeodomain-like"/>
    <property type="match status" value="1"/>
</dbReference>
<evidence type="ECO:0000256" key="3">
    <source>
        <dbReference type="ARBA" id="ARBA00023159"/>
    </source>
</evidence>
<dbReference type="Pfam" id="PF02311">
    <property type="entry name" value="AraC_binding"/>
    <property type="match status" value="1"/>
</dbReference>
<dbReference type="SUPFAM" id="SSF46689">
    <property type="entry name" value="Homeodomain-like"/>
    <property type="match status" value="2"/>
</dbReference>
<dbReference type="EMBL" id="PZZL01000005">
    <property type="protein sequence ID" value="PTM55189.1"/>
    <property type="molecule type" value="Genomic_DNA"/>
</dbReference>
<evidence type="ECO:0000256" key="2">
    <source>
        <dbReference type="ARBA" id="ARBA00023125"/>
    </source>
</evidence>
<keyword evidence="7" id="KW-1185">Reference proteome</keyword>
<accession>A0A2T4Z341</accession>
<dbReference type="OrthoDB" id="9814125at2"/>
<dbReference type="RefSeq" id="WP_108178023.1">
    <property type="nucleotide sequence ID" value="NZ_PZZL01000005.1"/>
</dbReference>
<dbReference type="InterPro" id="IPR003313">
    <property type="entry name" value="AraC-bd"/>
</dbReference>
<organism evidence="6 7">
    <name type="scientific">Phreatobacter oligotrophus</name>
    <dbReference type="NCBI Taxonomy" id="1122261"/>
    <lineage>
        <taxon>Bacteria</taxon>
        <taxon>Pseudomonadati</taxon>
        <taxon>Pseudomonadota</taxon>
        <taxon>Alphaproteobacteria</taxon>
        <taxon>Hyphomicrobiales</taxon>
        <taxon>Phreatobacteraceae</taxon>
        <taxon>Phreatobacter</taxon>
    </lineage>
</organism>
<evidence type="ECO:0000259" key="5">
    <source>
        <dbReference type="PROSITE" id="PS01124"/>
    </source>
</evidence>
<evidence type="ECO:0000256" key="1">
    <source>
        <dbReference type="ARBA" id="ARBA00023015"/>
    </source>
</evidence>
<evidence type="ECO:0000256" key="4">
    <source>
        <dbReference type="ARBA" id="ARBA00023163"/>
    </source>
</evidence>
<dbReference type="SUPFAM" id="SSF51215">
    <property type="entry name" value="Regulatory protein AraC"/>
    <property type="match status" value="1"/>
</dbReference>
<dbReference type="PROSITE" id="PS00041">
    <property type="entry name" value="HTH_ARAC_FAMILY_1"/>
    <property type="match status" value="1"/>
</dbReference>
<sequence length="293" mass="31773">MRGDTDPCDGMSLGPLSAGETARFFAAHRLDGIDCLSATFRTHVYPPHMHETYVIGTIESGREKVSALGMKGHAVPGDLVFVMPQDVHDGAPADGGYSYRMTYPGEAFLRDLAEAVSRRPAAAAPFFRDPVVHDPEGARLFSAAHHALEAGRDGLAGEELLLRAYARTLVLHAGVRPATEGDEAGPVRRVRDLIEARHQEDLCLADLAAEAGWSRHHLIRAFRREVGLTPHAYLVDVRVRRAQERLRAGIPLATVAAETGFADQAHLTRAFKARIGVPPGAYRRAVAENRAAA</sequence>
<keyword evidence="4" id="KW-0804">Transcription</keyword>
<dbReference type="GO" id="GO:0043565">
    <property type="term" value="F:sequence-specific DNA binding"/>
    <property type="evidence" value="ECO:0007669"/>
    <property type="project" value="InterPro"/>
</dbReference>